<dbReference type="GO" id="GO:0004497">
    <property type="term" value="F:monooxygenase activity"/>
    <property type="evidence" value="ECO:0007669"/>
    <property type="project" value="UniProtKB-KW"/>
</dbReference>
<organism evidence="2 3">
    <name type="scientific">Lachnellula suecica</name>
    <dbReference type="NCBI Taxonomy" id="602035"/>
    <lineage>
        <taxon>Eukaryota</taxon>
        <taxon>Fungi</taxon>
        <taxon>Dikarya</taxon>
        <taxon>Ascomycota</taxon>
        <taxon>Pezizomycotina</taxon>
        <taxon>Leotiomycetes</taxon>
        <taxon>Helotiales</taxon>
        <taxon>Lachnaceae</taxon>
        <taxon>Lachnellula</taxon>
    </lineage>
</organism>
<keyword evidence="3" id="KW-1185">Reference proteome</keyword>
<evidence type="ECO:0000313" key="3">
    <source>
        <dbReference type="Proteomes" id="UP000469558"/>
    </source>
</evidence>
<dbReference type="AlphaFoldDB" id="A0A8T9CBL7"/>
<gene>
    <name evidence="2" type="primary">stcW_0</name>
    <name evidence="2" type="ORF">LSUE1_G004545</name>
</gene>
<comment type="caution">
    <text evidence="2">The sequence shown here is derived from an EMBL/GenBank/DDBJ whole genome shotgun (WGS) entry which is preliminary data.</text>
</comment>
<comment type="similarity">
    <text evidence="1">Belongs to the FAD-binding monooxygenase family.</text>
</comment>
<dbReference type="InterPro" id="IPR051209">
    <property type="entry name" value="FAD-bind_Monooxygenase_sf"/>
</dbReference>
<dbReference type="InterPro" id="IPR036188">
    <property type="entry name" value="FAD/NAD-bd_sf"/>
</dbReference>
<keyword evidence="2" id="KW-0503">Monooxygenase</keyword>
<reference evidence="2 3" key="1">
    <citation type="submission" date="2018-05" db="EMBL/GenBank/DDBJ databases">
        <title>Genome sequencing and assembly of the regulated plant pathogen Lachnellula willkommii and related sister species for the development of diagnostic species identification markers.</title>
        <authorList>
            <person name="Giroux E."/>
            <person name="Bilodeau G."/>
        </authorList>
    </citation>
    <scope>NUCLEOTIDE SEQUENCE [LARGE SCALE GENOMIC DNA]</scope>
    <source>
        <strain evidence="2 3">CBS 268.59</strain>
    </source>
</reference>
<dbReference type="EMBL" id="QGMK01000520">
    <property type="protein sequence ID" value="TVY81230.1"/>
    <property type="molecule type" value="Genomic_DNA"/>
</dbReference>
<accession>A0A8T9CBL7</accession>
<dbReference type="SUPFAM" id="SSF51905">
    <property type="entry name" value="FAD/NAD(P)-binding domain"/>
    <property type="match status" value="3"/>
</dbReference>
<dbReference type="Gene3D" id="3.50.50.60">
    <property type="entry name" value="FAD/NAD(P)-binding domain"/>
    <property type="match status" value="2"/>
</dbReference>
<evidence type="ECO:0000313" key="2">
    <source>
        <dbReference type="EMBL" id="TVY81230.1"/>
    </source>
</evidence>
<dbReference type="OrthoDB" id="74360at2759"/>
<sequence length="590" mass="66527">MLDLSTSAGSLPVTNGSYSVSETPLGTTRHLRIVTIGAGASGINMIRTLRENLTDYEHIVYEKNSSIGGTWYENRYPGCKCDIPAHNYQFSWRHNPSWSTFFAGAQEIEKYLCTICEEENFGPSIKTLHHVKHASWDGEKGTWELQVQNLETGDVFSDYAHFLLDATGILNHWKWPQIDGIHNFKGDLIHSANWPKDLQYSGKRVAVLGNGSSGVQIVPAYRKVPYNLKISFKTLTKCFEDVKELIHCIRSPLWVVPPQQQMLLSSEAAELLGKIEMKGDEYTPAQIEKFQTDPEYYLQFVKTIEEEINSKFPVLLKDSQLAKYAMQMLSQYMKATLGGDERLSKALIPTFPVGCRRLTPAPGYLESLTQKNVRVVTESIVKVVPTGLELSTGEVIEVDAIVCATGFDVSFCPRFPIIGNNAQNLQDLWKNNLPRAYMSSSVPGYPNYFTFLGPNAPIGHGSVFTITEHVAKYIVNIIRKCQTENIKSLAPSEAALDDYYEHLEAFMPRTAWAGTCRSWFKDGRETGPVTAVHPGSRIHWFHMLEQFRGEDFVYTYEKKNRFAYLGNGFSTKELGDGDKTWYLGALKAKE</sequence>
<dbReference type="Pfam" id="PF13450">
    <property type="entry name" value="NAD_binding_8"/>
    <property type="match status" value="1"/>
</dbReference>
<proteinExistence type="inferred from homology"/>
<evidence type="ECO:0000256" key="1">
    <source>
        <dbReference type="ARBA" id="ARBA00010139"/>
    </source>
</evidence>
<dbReference type="PANTHER" id="PTHR42877">
    <property type="entry name" value="L-ORNITHINE N(5)-MONOOXYGENASE-RELATED"/>
    <property type="match status" value="1"/>
</dbReference>
<name>A0A8T9CBL7_9HELO</name>
<protein>
    <submittedName>
        <fullName evidence="2">Putative sterigmatocystin biosynthesis monooxygenase</fullName>
    </submittedName>
</protein>
<dbReference type="Proteomes" id="UP000469558">
    <property type="component" value="Unassembled WGS sequence"/>
</dbReference>
<dbReference type="PANTHER" id="PTHR42877:SF12">
    <property type="entry name" value="MONOOXYGENASE"/>
    <property type="match status" value="1"/>
</dbReference>
<keyword evidence="2" id="KW-0560">Oxidoreductase</keyword>